<evidence type="ECO:0000256" key="1">
    <source>
        <dbReference type="SAM" id="Coils"/>
    </source>
</evidence>
<organism evidence="4 5">
    <name type="scientific">Anopheles albimanus</name>
    <name type="common">New world malaria mosquito</name>
    <dbReference type="NCBI Taxonomy" id="7167"/>
    <lineage>
        <taxon>Eukaryota</taxon>
        <taxon>Metazoa</taxon>
        <taxon>Ecdysozoa</taxon>
        <taxon>Arthropoda</taxon>
        <taxon>Hexapoda</taxon>
        <taxon>Insecta</taxon>
        <taxon>Pterygota</taxon>
        <taxon>Neoptera</taxon>
        <taxon>Endopterygota</taxon>
        <taxon>Diptera</taxon>
        <taxon>Nematocera</taxon>
        <taxon>Culicoidea</taxon>
        <taxon>Culicidae</taxon>
        <taxon>Anophelinae</taxon>
        <taxon>Anopheles</taxon>
    </lineage>
</organism>
<keyword evidence="5" id="KW-1185">Reference proteome</keyword>
<evidence type="ECO:0000259" key="3">
    <source>
        <dbReference type="Pfam" id="PF16064"/>
    </source>
</evidence>
<evidence type="ECO:0000256" key="2">
    <source>
        <dbReference type="SAM" id="MobiDB-lite"/>
    </source>
</evidence>
<dbReference type="RefSeq" id="XP_035775273.1">
    <property type="nucleotide sequence ID" value="XM_035919380.1"/>
</dbReference>
<reference evidence="4 5" key="1">
    <citation type="journal article" date="2017" name="G3 (Bethesda)">
        <title>The Physical Genome Mapping of Anopheles albimanus Corrected Scaffold Misassemblies and Identified Interarm Rearrangements in Genus Anopheles.</title>
        <authorList>
            <person name="Artemov G.N."/>
            <person name="Peery A.N."/>
            <person name="Jiang X."/>
            <person name="Tu Z."/>
            <person name="Stegniy V.N."/>
            <person name="Sharakhova M.V."/>
            <person name="Sharakhov I.V."/>
        </authorList>
    </citation>
    <scope>NUCLEOTIDE SEQUENCE [LARGE SCALE GENOMIC DNA]</scope>
    <source>
        <strain evidence="4 5">ALBI9_A</strain>
    </source>
</reference>
<evidence type="ECO:0000313" key="5">
    <source>
        <dbReference type="Proteomes" id="UP000069272"/>
    </source>
</evidence>
<dbReference type="InterPro" id="IPR032071">
    <property type="entry name" value="DUF4806"/>
</dbReference>
<feature type="region of interest" description="Disordered" evidence="2">
    <location>
        <begin position="370"/>
        <end position="389"/>
    </location>
</feature>
<sequence length="398" mass="46043">MFLVVETINDKGEKEWKVAPKRWVCTTKHTRRTVLLWPHESSSERQKQLARNGLSKPMKTWSRQECVVKRDCLSYDSANAAMKLLYSKRFSSNSSLSLHNNPKRHQYRRSAEQIENVQGNRNVEDSEVKLAPAPDTQTPQEDEATMLANIKSMLESLMARHNRIAEQSARIQKQNAEIKEQNDCIQQQKAELMKKLFSMQKRFANLDSQQFDLLDDTMVKSSFEFNPIETAEQLIDLESKLQDDSFRAEMVSWLSFNVTGMEPSKRMGVCLDLLFSSEMQAKCLWSGISKNGKVEIAIRNRKNILNLFKTIGTTPWRIVNNQDLALFFRSKLKLARQRLSTHIKRIEGDQLVDKQNYSKQLFENKTINNADSTNAESHTHAESMEDESETLFEVEILD</sequence>
<dbReference type="KEGG" id="aali:118457642"/>
<feature type="coiled-coil region" evidence="1">
    <location>
        <begin position="161"/>
        <end position="195"/>
    </location>
</feature>
<dbReference type="GeneID" id="118457642"/>
<accession>A0A8W7K2V6</accession>
<dbReference type="Proteomes" id="UP000069272">
    <property type="component" value="Chromosome 2L"/>
</dbReference>
<name>A0A8W7K2V6_ANOAL</name>
<dbReference type="EnsemblMetazoa" id="AALB014116-RA">
    <property type="protein sequence ID" value="AALB014116-PA"/>
    <property type="gene ID" value="AALB014116"/>
</dbReference>
<keyword evidence="1" id="KW-0175">Coiled coil</keyword>
<proteinExistence type="predicted"/>
<reference evidence="4" key="2">
    <citation type="submission" date="2022-08" db="UniProtKB">
        <authorList>
            <consortium name="EnsemblMetazoa"/>
        </authorList>
    </citation>
    <scope>IDENTIFICATION</scope>
    <source>
        <strain evidence="4">STECLA/ALBI9_A</strain>
    </source>
</reference>
<evidence type="ECO:0000313" key="4">
    <source>
        <dbReference type="EnsemblMetazoa" id="AALB014116-PA"/>
    </source>
</evidence>
<dbReference type="AlphaFoldDB" id="A0A8W7K2V6"/>
<feature type="domain" description="DUF4806" evidence="3">
    <location>
        <begin position="223"/>
        <end position="308"/>
    </location>
</feature>
<dbReference type="Pfam" id="PF16064">
    <property type="entry name" value="DUF4806"/>
    <property type="match status" value="1"/>
</dbReference>
<feature type="region of interest" description="Disordered" evidence="2">
    <location>
        <begin position="115"/>
        <end position="140"/>
    </location>
</feature>
<dbReference type="OrthoDB" id="7732202at2759"/>
<protein>
    <recommendedName>
        <fullName evidence="3">DUF4806 domain-containing protein</fullName>
    </recommendedName>
</protein>